<comment type="caution">
    <text evidence="2">The sequence shown here is derived from an EMBL/GenBank/DDBJ whole genome shotgun (WGS) entry which is preliminary data.</text>
</comment>
<organism evidence="2 3">
    <name type="scientific">Stylosanthes scabra</name>
    <dbReference type="NCBI Taxonomy" id="79078"/>
    <lineage>
        <taxon>Eukaryota</taxon>
        <taxon>Viridiplantae</taxon>
        <taxon>Streptophyta</taxon>
        <taxon>Embryophyta</taxon>
        <taxon>Tracheophyta</taxon>
        <taxon>Spermatophyta</taxon>
        <taxon>Magnoliopsida</taxon>
        <taxon>eudicotyledons</taxon>
        <taxon>Gunneridae</taxon>
        <taxon>Pentapetalae</taxon>
        <taxon>rosids</taxon>
        <taxon>fabids</taxon>
        <taxon>Fabales</taxon>
        <taxon>Fabaceae</taxon>
        <taxon>Papilionoideae</taxon>
        <taxon>50 kb inversion clade</taxon>
        <taxon>dalbergioids sensu lato</taxon>
        <taxon>Dalbergieae</taxon>
        <taxon>Pterocarpus clade</taxon>
        <taxon>Stylosanthes</taxon>
    </lineage>
</organism>
<accession>A0ABU6UT02</accession>
<protein>
    <submittedName>
        <fullName evidence="2">Uncharacterized protein</fullName>
    </submittedName>
</protein>
<keyword evidence="1" id="KW-0812">Transmembrane</keyword>
<dbReference type="Proteomes" id="UP001341840">
    <property type="component" value="Unassembled WGS sequence"/>
</dbReference>
<keyword evidence="3" id="KW-1185">Reference proteome</keyword>
<feature type="transmembrane region" description="Helical" evidence="1">
    <location>
        <begin position="43"/>
        <end position="69"/>
    </location>
</feature>
<keyword evidence="1" id="KW-1133">Transmembrane helix</keyword>
<proteinExistence type="predicted"/>
<reference evidence="2 3" key="1">
    <citation type="journal article" date="2023" name="Plants (Basel)">
        <title>Bridging the Gap: Combining Genomics and Transcriptomics Approaches to Understand Stylosanthes scabra, an Orphan Legume from the Brazilian Caatinga.</title>
        <authorList>
            <person name="Ferreira-Neto J.R.C."/>
            <person name="da Silva M.D."/>
            <person name="Binneck E."/>
            <person name="de Melo N.F."/>
            <person name="da Silva R.H."/>
            <person name="de Melo A.L.T.M."/>
            <person name="Pandolfi V."/>
            <person name="Bustamante F.O."/>
            <person name="Brasileiro-Vidal A.C."/>
            <person name="Benko-Iseppon A.M."/>
        </authorList>
    </citation>
    <scope>NUCLEOTIDE SEQUENCE [LARGE SCALE GENOMIC DNA]</scope>
    <source>
        <tissue evidence="2">Leaves</tissue>
    </source>
</reference>
<dbReference type="EMBL" id="JASCZI010122409">
    <property type="protein sequence ID" value="MED6164271.1"/>
    <property type="molecule type" value="Genomic_DNA"/>
</dbReference>
<sequence length="85" mass="9820">FRSNRLWVFRDPLNVKISRRKVSIVPYVLSYVNYSLDDKKRTFVVSLVIGSLGIYGCSSVIVGLVVSFTPLFEMRTRCRFCFVGF</sequence>
<name>A0ABU6UT02_9FABA</name>
<evidence type="ECO:0000313" key="2">
    <source>
        <dbReference type="EMBL" id="MED6164271.1"/>
    </source>
</evidence>
<feature type="non-terminal residue" evidence="2">
    <location>
        <position position="1"/>
    </location>
</feature>
<keyword evidence="1" id="KW-0472">Membrane</keyword>
<evidence type="ECO:0000256" key="1">
    <source>
        <dbReference type="SAM" id="Phobius"/>
    </source>
</evidence>
<gene>
    <name evidence="2" type="ORF">PIB30_088064</name>
</gene>
<evidence type="ECO:0000313" key="3">
    <source>
        <dbReference type="Proteomes" id="UP001341840"/>
    </source>
</evidence>